<dbReference type="InterPro" id="IPR008030">
    <property type="entry name" value="NmrA-like"/>
</dbReference>
<feature type="domain" description="NmrA-like" evidence="1">
    <location>
        <begin position="17"/>
        <end position="241"/>
    </location>
</feature>
<dbReference type="InterPro" id="IPR036291">
    <property type="entry name" value="NAD(P)-bd_dom_sf"/>
</dbReference>
<accession>A0A7W8F9K9</accession>
<reference evidence="2 3" key="1">
    <citation type="submission" date="2020-08" db="EMBL/GenBank/DDBJ databases">
        <title>Genomic Encyclopedia of Type Strains, Phase III (KMG-III): the genomes of soil and plant-associated and newly described type strains.</title>
        <authorList>
            <person name="Whitman W."/>
        </authorList>
    </citation>
    <scope>NUCLEOTIDE SEQUENCE [LARGE SCALE GENOMIC DNA]</scope>
    <source>
        <strain evidence="2 3">CECT 3226</strain>
    </source>
</reference>
<dbReference type="SUPFAM" id="SSF51735">
    <property type="entry name" value="NAD(P)-binding Rossmann-fold domains"/>
    <property type="match status" value="1"/>
</dbReference>
<evidence type="ECO:0000313" key="2">
    <source>
        <dbReference type="EMBL" id="MBB5126379.1"/>
    </source>
</evidence>
<dbReference type="Proteomes" id="UP000568022">
    <property type="component" value="Unassembled WGS sequence"/>
</dbReference>
<comment type="caution">
    <text evidence="2">The sequence shown here is derived from an EMBL/GenBank/DDBJ whole genome shotgun (WGS) entry which is preliminary data.</text>
</comment>
<keyword evidence="3" id="KW-1185">Reference proteome</keyword>
<dbReference type="PANTHER" id="PTHR43162:SF1">
    <property type="entry name" value="PRESTALK A DIFFERENTIATION PROTEIN A"/>
    <property type="match status" value="1"/>
</dbReference>
<dbReference type="PANTHER" id="PTHR43162">
    <property type="match status" value="1"/>
</dbReference>
<dbReference type="CDD" id="cd05269">
    <property type="entry name" value="TMR_SDR_a"/>
    <property type="match status" value="1"/>
</dbReference>
<organism evidence="2 3">
    <name type="scientific">Streptomyces griseoloalbus</name>
    <dbReference type="NCBI Taxonomy" id="67303"/>
    <lineage>
        <taxon>Bacteria</taxon>
        <taxon>Bacillati</taxon>
        <taxon>Actinomycetota</taxon>
        <taxon>Actinomycetes</taxon>
        <taxon>Kitasatosporales</taxon>
        <taxon>Streptomycetaceae</taxon>
        <taxon>Streptomyces</taxon>
    </lineage>
</organism>
<dbReference type="EMBL" id="JACHJE010000006">
    <property type="protein sequence ID" value="MBB5126379.1"/>
    <property type="molecule type" value="Genomic_DNA"/>
</dbReference>
<sequence length="293" mass="31407">MDRLGARQLTGVMSEHPILVTGATGKSGRRVVSRLRAKGLPVRAAARNGEHIFDWTDSGTWDAALEGVRSMYIVQLDGTKLVRPFIERAVQHGVQRIVLASGRGIDNPDYAKDSSGVFEGIVDSEAAVRESGLEWTISRPGWFAQNFSEGFFADAILAGELRLPAGDGAASFVDAEDIAAVVVAALTEDRHAGQIYELSGPRAVTLTEVVATISEATGREIRYVPLSVEGYVAELVQQGLPPADAEAFADVIEPLREGRDEYVSDGVQRALGRPPRTFAEFAKSTAETGGWPG</sequence>
<evidence type="ECO:0000313" key="3">
    <source>
        <dbReference type="Proteomes" id="UP000568022"/>
    </source>
</evidence>
<dbReference type="Gene3D" id="3.40.50.720">
    <property type="entry name" value="NAD(P)-binding Rossmann-like Domain"/>
    <property type="match status" value="1"/>
</dbReference>
<dbReference type="AlphaFoldDB" id="A0A7W8F9K9"/>
<gene>
    <name evidence="2" type="ORF">FHS32_003116</name>
</gene>
<dbReference type="InterPro" id="IPR051604">
    <property type="entry name" value="Ergot_Alk_Oxidoreductase"/>
</dbReference>
<evidence type="ECO:0000259" key="1">
    <source>
        <dbReference type="Pfam" id="PF05368"/>
    </source>
</evidence>
<name>A0A7W8F9K9_9ACTN</name>
<proteinExistence type="predicted"/>
<dbReference type="Pfam" id="PF05368">
    <property type="entry name" value="NmrA"/>
    <property type="match status" value="1"/>
</dbReference>
<dbReference type="Gene3D" id="3.90.25.10">
    <property type="entry name" value="UDP-galactose 4-epimerase, domain 1"/>
    <property type="match status" value="1"/>
</dbReference>
<protein>
    <submittedName>
        <fullName evidence="2">Uncharacterized protein YbjT (DUF2867 family)</fullName>
    </submittedName>
</protein>